<proteinExistence type="predicted"/>
<reference evidence="2 3" key="1">
    <citation type="submission" date="2021-03" db="EMBL/GenBank/DDBJ databases">
        <title>Genomic Encyclopedia of Type Strains, Phase IV (KMG-IV): sequencing the most valuable type-strain genomes for metagenomic binning, comparative biology and taxonomic classification.</title>
        <authorList>
            <person name="Goeker M."/>
        </authorList>
    </citation>
    <scope>NUCLEOTIDE SEQUENCE [LARGE SCALE GENOMIC DNA]</scope>
    <source>
        <strain evidence="2 3">DSM 21085</strain>
    </source>
</reference>
<dbReference type="Pfam" id="PF00085">
    <property type="entry name" value="Thioredoxin"/>
    <property type="match status" value="1"/>
</dbReference>
<sequence>MGNQIIKDHKQSILFISRPNCSVCHGLLPQVKDLMEDYPAVKLGHVNADEVQEIAGSFTIFTVPVILVFVEGQEYVREARIVHMDLFNQKINKIYKNLIG</sequence>
<dbReference type="InterPro" id="IPR036249">
    <property type="entry name" value="Thioredoxin-like_sf"/>
</dbReference>
<evidence type="ECO:0000313" key="2">
    <source>
        <dbReference type="EMBL" id="MBP1948573.1"/>
    </source>
</evidence>
<dbReference type="Gene3D" id="3.40.30.10">
    <property type="entry name" value="Glutaredoxin"/>
    <property type="match status" value="1"/>
</dbReference>
<comment type="caution">
    <text evidence="2">The sequence shown here is derived from an EMBL/GenBank/DDBJ whole genome shotgun (WGS) entry which is preliminary data.</text>
</comment>
<gene>
    <name evidence="2" type="ORF">J2Z82_001509</name>
</gene>
<dbReference type="SUPFAM" id="SSF52833">
    <property type="entry name" value="Thioredoxin-like"/>
    <property type="match status" value="1"/>
</dbReference>
<dbReference type="EMBL" id="JAGGKK010000006">
    <property type="protein sequence ID" value="MBP1948573.1"/>
    <property type="molecule type" value="Genomic_DNA"/>
</dbReference>
<evidence type="ECO:0000259" key="1">
    <source>
        <dbReference type="Pfam" id="PF00085"/>
    </source>
</evidence>
<keyword evidence="3" id="KW-1185">Reference proteome</keyword>
<dbReference type="InterPro" id="IPR013766">
    <property type="entry name" value="Thioredoxin_domain"/>
</dbReference>
<protein>
    <submittedName>
        <fullName evidence="2">Thioredoxin-like negative regulator of GroEL</fullName>
    </submittedName>
</protein>
<dbReference type="CDD" id="cd02947">
    <property type="entry name" value="TRX_family"/>
    <property type="match status" value="1"/>
</dbReference>
<dbReference type="Proteomes" id="UP001519328">
    <property type="component" value="Unassembled WGS sequence"/>
</dbReference>
<feature type="domain" description="Thioredoxin" evidence="1">
    <location>
        <begin position="4"/>
        <end position="76"/>
    </location>
</feature>
<evidence type="ECO:0000313" key="3">
    <source>
        <dbReference type="Proteomes" id="UP001519328"/>
    </source>
</evidence>
<name>A0ABS4HCK1_9BACI</name>
<organism evidence="2 3">
    <name type="scientific">Virgibacillus litoralis</name>
    <dbReference type="NCBI Taxonomy" id="578221"/>
    <lineage>
        <taxon>Bacteria</taxon>
        <taxon>Bacillati</taxon>
        <taxon>Bacillota</taxon>
        <taxon>Bacilli</taxon>
        <taxon>Bacillales</taxon>
        <taxon>Bacillaceae</taxon>
        <taxon>Virgibacillus</taxon>
    </lineage>
</organism>
<accession>A0ABS4HCK1</accession>